<dbReference type="PANTHER" id="PTHR21666">
    <property type="entry name" value="PEPTIDASE-RELATED"/>
    <property type="match status" value="1"/>
</dbReference>
<dbReference type="KEGG" id="sphj:BSL82_12245"/>
<dbReference type="EMBL" id="CP018221">
    <property type="protein sequence ID" value="API61120.1"/>
    <property type="molecule type" value="Genomic_DNA"/>
</dbReference>
<dbReference type="GO" id="GO:0004222">
    <property type="term" value="F:metalloendopeptidase activity"/>
    <property type="evidence" value="ECO:0007669"/>
    <property type="project" value="TreeGrafter"/>
</dbReference>
<proteinExistence type="predicted"/>
<dbReference type="Gene3D" id="2.70.70.10">
    <property type="entry name" value="Glucose Permease (Domain IIA)"/>
    <property type="match status" value="1"/>
</dbReference>
<dbReference type="PROSITE" id="PS51257">
    <property type="entry name" value="PROKAR_LIPOPROTEIN"/>
    <property type="match status" value="1"/>
</dbReference>
<evidence type="ECO:0000259" key="1">
    <source>
        <dbReference type="Pfam" id="PF01551"/>
    </source>
</evidence>
<feature type="domain" description="M23ase beta-sheet core" evidence="1">
    <location>
        <begin position="192"/>
        <end position="288"/>
    </location>
</feature>
<dbReference type="InterPro" id="IPR011055">
    <property type="entry name" value="Dup_hybrid_motif"/>
</dbReference>
<protein>
    <recommendedName>
        <fullName evidence="1">M23ase beta-sheet core domain-containing protein</fullName>
    </recommendedName>
</protein>
<dbReference type="Pfam" id="PF01551">
    <property type="entry name" value="Peptidase_M23"/>
    <property type="match status" value="1"/>
</dbReference>
<dbReference type="PANTHER" id="PTHR21666:SF285">
    <property type="entry name" value="M23 FAMILY METALLOPEPTIDASE"/>
    <property type="match status" value="1"/>
</dbReference>
<keyword evidence="3" id="KW-1185">Reference proteome</keyword>
<dbReference type="STRING" id="1921510.BSL82_12245"/>
<dbReference type="Proteomes" id="UP000182063">
    <property type="component" value="Chromosome"/>
</dbReference>
<name>A0A1L3ZZR2_9SPHN</name>
<gene>
    <name evidence="2" type="ORF">BSL82_12245</name>
</gene>
<dbReference type="SUPFAM" id="SSF51261">
    <property type="entry name" value="Duplicated hybrid motif"/>
    <property type="match status" value="1"/>
</dbReference>
<dbReference type="InterPro" id="IPR016047">
    <property type="entry name" value="M23ase_b-sheet_dom"/>
</dbReference>
<evidence type="ECO:0000313" key="2">
    <source>
        <dbReference type="EMBL" id="API61120.1"/>
    </source>
</evidence>
<organism evidence="2 3">
    <name type="scientific">Tardibacter chloracetimidivorans</name>
    <dbReference type="NCBI Taxonomy" id="1921510"/>
    <lineage>
        <taxon>Bacteria</taxon>
        <taxon>Pseudomonadati</taxon>
        <taxon>Pseudomonadota</taxon>
        <taxon>Alphaproteobacteria</taxon>
        <taxon>Sphingomonadales</taxon>
        <taxon>Sphingomonadaceae</taxon>
        <taxon>Tardibacter</taxon>
    </lineage>
</organism>
<dbReference type="FunFam" id="2.70.70.10:FF:000019">
    <property type="entry name" value="M23 family peptidase"/>
    <property type="match status" value="1"/>
</dbReference>
<sequence>MKPPGRLSLILVAAVAGCAPPSVPPPPPTPLPPPVAIRPLERVDDNAFAFQGALAQGGYAIGQAPPDAISVTLDGRQVMLAPNRRFALGFNRDAQERSTVEARMADGSRLIARIRIAQRRYDVQSIPGLPGRSQPSPEYERLRKAERARIVEARAQRNASDGWQQRWIWPVIGRMSGVYGSQRVLGGVPRNPHYGVDIAVPSGTPIVAPADGVVALASPPQFSLEGNLVIIDHGMGVNTAYLHLSRVDVRRGERVRRGQRIGTVGTTGRSTGPHLHWAVNWLDQRLDPELVAGTMPGASRRGDDG</sequence>
<dbReference type="InterPro" id="IPR050570">
    <property type="entry name" value="Cell_wall_metabolism_enzyme"/>
</dbReference>
<accession>A0A1L3ZZR2</accession>
<dbReference type="AlphaFoldDB" id="A0A1L3ZZR2"/>
<reference evidence="3" key="1">
    <citation type="submission" date="2016-11" db="EMBL/GenBank/DDBJ databases">
        <title>Complete Genome Sequence of alachlor-degrading Sphingomonas sp. strain JJ-A5.</title>
        <authorList>
            <person name="Lee H."/>
            <person name="Ka J.-O."/>
        </authorList>
    </citation>
    <scope>NUCLEOTIDE SEQUENCE [LARGE SCALE GENOMIC DNA]</scope>
    <source>
        <strain evidence="3">JJ-A5</strain>
    </source>
</reference>
<dbReference type="CDD" id="cd12797">
    <property type="entry name" value="M23_peptidase"/>
    <property type="match status" value="1"/>
</dbReference>
<evidence type="ECO:0000313" key="3">
    <source>
        <dbReference type="Proteomes" id="UP000182063"/>
    </source>
</evidence>